<name>A0A7G1GA48_9BACT</name>
<protein>
    <submittedName>
        <fullName evidence="2">Uncharacterized protein</fullName>
    </submittedName>
</protein>
<gene>
    <name evidence="2" type="ORF">OSSY52_20680</name>
</gene>
<keyword evidence="3" id="KW-1185">Reference proteome</keyword>
<reference evidence="2 3" key="1">
    <citation type="submission" date="2018-06" db="EMBL/GenBank/DDBJ databases">
        <title>Genome sequencing of Oceanotoga sp. sy52.</title>
        <authorList>
            <person name="Mori K."/>
        </authorList>
    </citation>
    <scope>NUCLEOTIDE SEQUENCE [LARGE SCALE GENOMIC DNA]</scope>
    <source>
        <strain evidence="3">sy52</strain>
    </source>
</reference>
<sequence>MKYITKSPKEWEEYDKNKNNNNNNYKKMRKMTSFIIIAISLMVILFTIFGDNFLPQRFDMKIIDGFNFTLLTKDTYYYPEFLDIKVKMQNIKKQTNSFTLKNFTFIIINKDDGNVLYNFVYNKEVKNKINTYVNQTIYDLTKEKKISNIKKGNYEIRVSFKLNEKDVVLTKEFYYSHDLKLNLYPYKDFFLSTENPKIGLEIFNQTNETEAKEIKGILKVIKKDKEIYKENINFGSISLNPMTNKVLNIELKTKLNEGTYTITFETPAFEKMLITILNITKKIDYTSSKLYLSNLSLPIIEKGQTLYYIAKLNNRNKENRGIEIKQMIIKVYYNDEIIYKYIKVNPVRVYLPSFGTKGIFDLEKTKKIKLDKAGTYNVEFIALINGKTFNKKQKIEVK</sequence>
<dbReference type="KEGG" id="ocy:OSSY52_20680"/>
<feature type="transmembrane region" description="Helical" evidence="1">
    <location>
        <begin position="31"/>
        <end position="50"/>
    </location>
</feature>
<keyword evidence="1" id="KW-0472">Membrane</keyword>
<proteinExistence type="predicted"/>
<evidence type="ECO:0000313" key="2">
    <source>
        <dbReference type="EMBL" id="BBE31927.1"/>
    </source>
</evidence>
<keyword evidence="1" id="KW-0812">Transmembrane</keyword>
<evidence type="ECO:0000256" key="1">
    <source>
        <dbReference type="SAM" id="Phobius"/>
    </source>
</evidence>
<dbReference type="EMBL" id="AP018712">
    <property type="protein sequence ID" value="BBE31927.1"/>
    <property type="molecule type" value="Genomic_DNA"/>
</dbReference>
<keyword evidence="1" id="KW-1133">Transmembrane helix</keyword>
<dbReference type="InParanoid" id="A0A7G1GA48"/>
<evidence type="ECO:0000313" key="3">
    <source>
        <dbReference type="Proteomes" id="UP000516361"/>
    </source>
</evidence>
<organism evidence="2 3">
    <name type="scientific">Tepiditoga spiralis</name>
    <dbReference type="NCBI Taxonomy" id="2108365"/>
    <lineage>
        <taxon>Bacteria</taxon>
        <taxon>Thermotogati</taxon>
        <taxon>Thermotogota</taxon>
        <taxon>Thermotogae</taxon>
        <taxon>Petrotogales</taxon>
        <taxon>Petrotogaceae</taxon>
        <taxon>Tepiditoga</taxon>
    </lineage>
</organism>
<dbReference type="Proteomes" id="UP000516361">
    <property type="component" value="Chromosome"/>
</dbReference>
<accession>A0A7G1GA48</accession>
<dbReference type="RefSeq" id="WP_190614789.1">
    <property type="nucleotide sequence ID" value="NZ_AP018712.1"/>
</dbReference>
<dbReference type="AlphaFoldDB" id="A0A7G1GA48"/>